<evidence type="ECO:0000313" key="4">
    <source>
        <dbReference type="Proteomes" id="UP001529275"/>
    </source>
</evidence>
<keyword evidence="1" id="KW-0472">Membrane</keyword>
<organism evidence="3 4">
    <name type="scientific">Massilimicrobiota timonensis</name>
    <dbReference type="NCBI Taxonomy" id="1776392"/>
    <lineage>
        <taxon>Bacteria</taxon>
        <taxon>Bacillati</taxon>
        <taxon>Bacillota</taxon>
        <taxon>Erysipelotrichia</taxon>
        <taxon>Erysipelotrichales</taxon>
        <taxon>Erysipelotrichaceae</taxon>
        <taxon>Massilimicrobiota</taxon>
    </lineage>
</organism>
<feature type="domain" description="Zinc-ribbon" evidence="2">
    <location>
        <begin position="2"/>
        <end position="24"/>
    </location>
</feature>
<evidence type="ECO:0000313" key="3">
    <source>
        <dbReference type="EMBL" id="MDM8195274.1"/>
    </source>
</evidence>
<dbReference type="Pfam" id="PF13240">
    <property type="entry name" value="Zn_Ribbon_1"/>
    <property type="match status" value="1"/>
</dbReference>
<evidence type="ECO:0000256" key="1">
    <source>
        <dbReference type="SAM" id="Phobius"/>
    </source>
</evidence>
<gene>
    <name evidence="3" type="ORF">QUV98_02950</name>
</gene>
<proteinExistence type="predicted"/>
<feature type="transmembrane region" description="Helical" evidence="1">
    <location>
        <begin position="71"/>
        <end position="92"/>
    </location>
</feature>
<dbReference type="InterPro" id="IPR026870">
    <property type="entry name" value="Zinc_ribbon_dom"/>
</dbReference>
<keyword evidence="1" id="KW-0812">Transmembrane</keyword>
<accession>A0ABT7UGK3</accession>
<name>A0ABT7UGK3_9FIRM</name>
<keyword evidence="1" id="KW-1133">Transmembrane helix</keyword>
<protein>
    <submittedName>
        <fullName evidence="3">Zinc ribbon domain-containing protein</fullName>
    </submittedName>
</protein>
<dbReference type="EMBL" id="JAUDCK010000006">
    <property type="protein sequence ID" value="MDM8195274.1"/>
    <property type="molecule type" value="Genomic_DNA"/>
</dbReference>
<dbReference type="Proteomes" id="UP001529275">
    <property type="component" value="Unassembled WGS sequence"/>
</dbReference>
<keyword evidence="4" id="KW-1185">Reference proteome</keyword>
<comment type="caution">
    <text evidence="3">The sequence shown here is derived from an EMBL/GenBank/DDBJ whole genome shotgun (WGS) entry which is preliminary data.</text>
</comment>
<reference evidence="3 4" key="2">
    <citation type="submission" date="2023-06" db="EMBL/GenBank/DDBJ databases">
        <authorList>
            <person name="Zeman M."/>
            <person name="Kubasova T."/>
            <person name="Jahodarova E."/>
            <person name="Nykrynova M."/>
            <person name="Rychlik I."/>
        </authorList>
    </citation>
    <scope>NUCLEOTIDE SEQUENCE [LARGE SCALE GENOMIC DNA]</scope>
    <source>
        <strain evidence="3 4">ET341</strain>
    </source>
</reference>
<sequence length="103" mass="11737">MYCHHCGKEVQEDMQYCPNCGYPLQNSPYVYHETDAPSFLFALISFFAPLAGLVLYIIWRKDFPQKAKSCMNGMICGIIAEILVTIFLMSYLSQNIMGVIINI</sequence>
<feature type="transmembrane region" description="Helical" evidence="1">
    <location>
        <begin position="39"/>
        <end position="59"/>
    </location>
</feature>
<evidence type="ECO:0000259" key="2">
    <source>
        <dbReference type="Pfam" id="PF13240"/>
    </source>
</evidence>
<dbReference type="RefSeq" id="WP_289527271.1">
    <property type="nucleotide sequence ID" value="NZ_JAUDCK010000006.1"/>
</dbReference>
<reference evidence="4" key="1">
    <citation type="submission" date="2023-06" db="EMBL/GenBank/DDBJ databases">
        <title>Identification and characterization of horizontal gene transfer across gut microbiota members of farm animals based on homology search.</title>
        <authorList>
            <person name="Zeman M."/>
            <person name="Kubasova T."/>
            <person name="Jahodarova E."/>
            <person name="Nykrynova M."/>
            <person name="Rychlik I."/>
        </authorList>
    </citation>
    <scope>NUCLEOTIDE SEQUENCE [LARGE SCALE GENOMIC DNA]</scope>
    <source>
        <strain evidence="4">ET341</strain>
    </source>
</reference>